<dbReference type="EMBL" id="GBRH01279878">
    <property type="protein sequence ID" value="JAD18017.1"/>
    <property type="molecule type" value="Transcribed_RNA"/>
</dbReference>
<reference evidence="1" key="2">
    <citation type="journal article" date="2015" name="Data Brief">
        <title>Shoot transcriptome of the giant reed, Arundo donax.</title>
        <authorList>
            <person name="Barrero R.A."/>
            <person name="Guerrero F.D."/>
            <person name="Moolhuijzen P."/>
            <person name="Goolsby J.A."/>
            <person name="Tidwell J."/>
            <person name="Bellgard S.E."/>
            <person name="Bellgard M.I."/>
        </authorList>
    </citation>
    <scope>NUCLEOTIDE SEQUENCE</scope>
    <source>
        <tissue evidence="1">Shoot tissue taken approximately 20 cm above the soil surface</tissue>
    </source>
</reference>
<name>A0A0A8Y2M5_ARUDO</name>
<protein>
    <submittedName>
        <fullName evidence="1">Uncharacterized protein</fullName>
    </submittedName>
</protein>
<organism evidence="1">
    <name type="scientific">Arundo donax</name>
    <name type="common">Giant reed</name>
    <name type="synonym">Donax arundinaceus</name>
    <dbReference type="NCBI Taxonomy" id="35708"/>
    <lineage>
        <taxon>Eukaryota</taxon>
        <taxon>Viridiplantae</taxon>
        <taxon>Streptophyta</taxon>
        <taxon>Embryophyta</taxon>
        <taxon>Tracheophyta</taxon>
        <taxon>Spermatophyta</taxon>
        <taxon>Magnoliopsida</taxon>
        <taxon>Liliopsida</taxon>
        <taxon>Poales</taxon>
        <taxon>Poaceae</taxon>
        <taxon>PACMAD clade</taxon>
        <taxon>Arundinoideae</taxon>
        <taxon>Arundineae</taxon>
        <taxon>Arundo</taxon>
    </lineage>
</organism>
<accession>A0A0A8Y2M5</accession>
<proteinExistence type="predicted"/>
<dbReference type="AlphaFoldDB" id="A0A0A8Y2M5"/>
<sequence length="20" mass="2311">MLIKYFSDIASDILSTCKMM</sequence>
<reference evidence="1" key="1">
    <citation type="submission" date="2014-09" db="EMBL/GenBank/DDBJ databases">
        <authorList>
            <person name="Magalhaes I.L.F."/>
            <person name="Oliveira U."/>
            <person name="Santos F.R."/>
            <person name="Vidigal T.H.D.A."/>
            <person name="Brescovit A.D."/>
            <person name="Santos A.J."/>
        </authorList>
    </citation>
    <scope>NUCLEOTIDE SEQUENCE</scope>
    <source>
        <tissue evidence="1">Shoot tissue taken approximately 20 cm above the soil surface</tissue>
    </source>
</reference>
<evidence type="ECO:0000313" key="1">
    <source>
        <dbReference type="EMBL" id="JAD18017.1"/>
    </source>
</evidence>